<evidence type="ECO:0000313" key="1">
    <source>
        <dbReference type="EMBL" id="GBN83345.1"/>
    </source>
</evidence>
<dbReference type="Proteomes" id="UP000499080">
    <property type="component" value="Unassembled WGS sequence"/>
</dbReference>
<proteinExistence type="predicted"/>
<dbReference type="EMBL" id="BGPR01019960">
    <property type="protein sequence ID" value="GBN83445.1"/>
    <property type="molecule type" value="Genomic_DNA"/>
</dbReference>
<reference evidence="1 3" key="1">
    <citation type="journal article" date="2019" name="Sci. Rep.">
        <title>Orb-weaving spider Araneus ventricosus genome elucidates the spidroin gene catalogue.</title>
        <authorList>
            <person name="Kono N."/>
            <person name="Nakamura H."/>
            <person name="Ohtoshi R."/>
            <person name="Moran D.A.P."/>
            <person name="Shinohara A."/>
            <person name="Yoshida Y."/>
            <person name="Fujiwara M."/>
            <person name="Mori M."/>
            <person name="Tomita M."/>
            <person name="Arakawa K."/>
        </authorList>
    </citation>
    <scope>NUCLEOTIDE SEQUENCE [LARGE SCALE GENOMIC DNA]</scope>
</reference>
<keyword evidence="3" id="KW-1185">Reference proteome</keyword>
<protein>
    <submittedName>
        <fullName evidence="1">Uncharacterized protein</fullName>
    </submittedName>
</protein>
<dbReference type="EMBL" id="BGPR01019926">
    <property type="protein sequence ID" value="GBN83345.1"/>
    <property type="molecule type" value="Genomic_DNA"/>
</dbReference>
<evidence type="ECO:0000313" key="3">
    <source>
        <dbReference type="Proteomes" id="UP000499080"/>
    </source>
</evidence>
<comment type="caution">
    <text evidence="1">The sequence shown here is derived from an EMBL/GenBank/DDBJ whole genome shotgun (WGS) entry which is preliminary data.</text>
</comment>
<organism evidence="1 3">
    <name type="scientific">Araneus ventricosus</name>
    <name type="common">Orbweaver spider</name>
    <name type="synonym">Epeira ventricosa</name>
    <dbReference type="NCBI Taxonomy" id="182803"/>
    <lineage>
        <taxon>Eukaryota</taxon>
        <taxon>Metazoa</taxon>
        <taxon>Ecdysozoa</taxon>
        <taxon>Arthropoda</taxon>
        <taxon>Chelicerata</taxon>
        <taxon>Arachnida</taxon>
        <taxon>Araneae</taxon>
        <taxon>Araneomorphae</taxon>
        <taxon>Entelegynae</taxon>
        <taxon>Araneoidea</taxon>
        <taxon>Araneidae</taxon>
        <taxon>Araneus</taxon>
    </lineage>
</organism>
<name>A0A4Y2S7T4_ARAVE</name>
<sequence>MDGRALLYEPDWLPGDCRVWPAEYLKFEIKEPYEEKMGAVNYWDLETVVTVVIEVEVIINSRPLTYQDDEVDSVSLTPAHFLIGRRILSAPSVSVLPQSTKSDLTRGRRHQLNLVHSFRNRTAIYTSIFT</sequence>
<evidence type="ECO:0000313" key="2">
    <source>
        <dbReference type="EMBL" id="GBN83445.1"/>
    </source>
</evidence>
<dbReference type="AlphaFoldDB" id="A0A4Y2S7T4"/>
<gene>
    <name evidence="1" type="ORF">AVEN_262095_1</name>
    <name evidence="2" type="ORF">AVEN_61736_1</name>
</gene>
<accession>A0A4Y2S7T4</accession>